<dbReference type="InterPro" id="IPR051005">
    <property type="entry name" value="Pentraxin_domain"/>
</dbReference>
<accession>A0A6G1QAT6</accession>
<comment type="cofactor">
    <cofactor evidence="4">
        <name>Ca(2+)</name>
        <dbReference type="ChEBI" id="CHEBI:29108"/>
    </cofactor>
    <text evidence="4">Binds 2 calcium ions per subunit.</text>
</comment>
<dbReference type="PRINTS" id="PR00895">
    <property type="entry name" value="PENTAXIN"/>
</dbReference>
<dbReference type="Pfam" id="PF00354">
    <property type="entry name" value="Pentaxin"/>
    <property type="match status" value="1"/>
</dbReference>
<comment type="subcellular location">
    <subcellularLocation>
        <location evidence="4">Secreted</location>
    </subcellularLocation>
</comment>
<evidence type="ECO:0000256" key="4">
    <source>
        <dbReference type="RuleBase" id="RU362112"/>
    </source>
</evidence>
<dbReference type="InterPro" id="IPR001759">
    <property type="entry name" value="PTX_dom"/>
</dbReference>
<protein>
    <recommendedName>
        <fullName evidence="4">Pentraxin family member</fullName>
    </recommendedName>
</protein>
<evidence type="ECO:0000313" key="7">
    <source>
        <dbReference type="Proteomes" id="UP000503349"/>
    </source>
</evidence>
<dbReference type="PANTHER" id="PTHR45869:SF2">
    <property type="entry name" value="C-REACTIVE PROTEIN-RELATED"/>
    <property type="match status" value="1"/>
</dbReference>
<dbReference type="SMART" id="SM00159">
    <property type="entry name" value="PTX"/>
    <property type="match status" value="1"/>
</dbReference>
<reference evidence="7" key="2">
    <citation type="submission" date="2019-02" db="EMBL/GenBank/DDBJ databases">
        <title>Opniocepnalus argus Var Kimnra genome.</title>
        <authorList>
            <person name="Zhou C."/>
            <person name="Xiao S."/>
        </authorList>
    </citation>
    <scope>NUCLEOTIDE SEQUENCE [LARGE SCALE GENOMIC DNA]</scope>
</reference>
<reference evidence="6 7" key="1">
    <citation type="submission" date="2019-02" db="EMBL/GenBank/DDBJ databases">
        <title>Opniocepnalus argus genome.</title>
        <authorList>
            <person name="Zhou C."/>
            <person name="Xiao S."/>
        </authorList>
    </citation>
    <scope>NUCLEOTIDE SEQUENCE [LARGE SCALE GENOMIC DNA]</scope>
    <source>
        <strain evidence="6">OARG1902GOOAL</strain>
        <tissue evidence="6">Muscle</tissue>
    </source>
</reference>
<gene>
    <name evidence="6" type="ORF">EXN66_Car015438</name>
</gene>
<dbReference type="AlphaFoldDB" id="A0A6G1QAT6"/>
<dbReference type="PANTHER" id="PTHR45869">
    <property type="entry name" value="C-REACTIVE PROTEIN-RELATED"/>
    <property type="match status" value="1"/>
</dbReference>
<dbReference type="EMBL" id="CM015726">
    <property type="protein sequence ID" value="KAF3699751.1"/>
    <property type="molecule type" value="Genomic_DNA"/>
</dbReference>
<name>A0A6G1QAT6_CHAAH</name>
<dbReference type="InterPro" id="IPR013320">
    <property type="entry name" value="ConA-like_dom_sf"/>
</dbReference>
<evidence type="ECO:0000259" key="5">
    <source>
        <dbReference type="PROSITE" id="PS51828"/>
    </source>
</evidence>
<proteinExistence type="inferred from homology"/>
<dbReference type="PROSITE" id="PS51828">
    <property type="entry name" value="PTX_2"/>
    <property type="match status" value="1"/>
</dbReference>
<keyword evidence="7" id="KW-1185">Reference proteome</keyword>
<comment type="caution">
    <text evidence="3">Lacks conserved residue(s) required for the propagation of feature annotation.</text>
</comment>
<organism evidence="6 7">
    <name type="scientific">Channa argus</name>
    <name type="common">Northern snakehead</name>
    <name type="synonym">Ophicephalus argus</name>
    <dbReference type="NCBI Taxonomy" id="215402"/>
    <lineage>
        <taxon>Eukaryota</taxon>
        <taxon>Metazoa</taxon>
        <taxon>Chordata</taxon>
        <taxon>Craniata</taxon>
        <taxon>Vertebrata</taxon>
        <taxon>Euteleostomi</taxon>
        <taxon>Actinopterygii</taxon>
        <taxon>Neopterygii</taxon>
        <taxon>Teleostei</taxon>
        <taxon>Neoteleostei</taxon>
        <taxon>Acanthomorphata</taxon>
        <taxon>Anabantaria</taxon>
        <taxon>Anabantiformes</taxon>
        <taxon>Channoidei</taxon>
        <taxon>Channidae</taxon>
        <taxon>Channa</taxon>
    </lineage>
</organism>
<evidence type="ECO:0000313" key="6">
    <source>
        <dbReference type="EMBL" id="KAF3699751.1"/>
    </source>
</evidence>
<dbReference type="GO" id="GO:0005576">
    <property type="term" value="C:extracellular region"/>
    <property type="evidence" value="ECO:0007669"/>
    <property type="project" value="UniProtKB-SubCell"/>
</dbReference>
<evidence type="ECO:0000256" key="2">
    <source>
        <dbReference type="ARBA" id="ARBA00022837"/>
    </source>
</evidence>
<comment type="subunit">
    <text evidence="4">Homopentamer. Pentaxin (or pentraxin) have a discoid arrangement of 5 non-covalently bound subunits.</text>
</comment>
<dbReference type="OrthoDB" id="547680at2759"/>
<feature type="domain" description="Pentraxin (PTX)" evidence="5">
    <location>
        <begin position="27"/>
        <end position="227"/>
    </location>
</feature>
<keyword evidence="2 4" id="KW-0106">Calcium</keyword>
<evidence type="ECO:0000256" key="3">
    <source>
        <dbReference type="PROSITE-ProRule" id="PRU01172"/>
    </source>
</evidence>
<sequence>MVCSDKMRLSLFVFLITTSTVLPGAVTIRNLVFPAESDNSFVELVPQKPLNLAAFTLCMRVATELQGSREVILFAYRTRHNDELNVWRESDGRLSFYLAGGGVLFQVPQLSGLETHLCFIWDSSSGASALFMDGRRSLTKTYKKAHTIQPNGNVILGQDPDSYLGEFDINQSFVGSITDVNMWDYVLSDSAIRDMVYKKTGPGGNVIDWNTTNLQVTGVVEVSDREL</sequence>
<dbReference type="Proteomes" id="UP000503349">
    <property type="component" value="Chromosome 15"/>
</dbReference>
<keyword evidence="1 4" id="KW-0479">Metal-binding</keyword>
<dbReference type="GO" id="GO:0046872">
    <property type="term" value="F:metal ion binding"/>
    <property type="evidence" value="ECO:0007669"/>
    <property type="project" value="UniProtKB-KW"/>
</dbReference>
<evidence type="ECO:0000256" key="1">
    <source>
        <dbReference type="ARBA" id="ARBA00022723"/>
    </source>
</evidence>
<comment type="similarity">
    <text evidence="4">Belongs to the pentraxin family.</text>
</comment>
<dbReference type="SUPFAM" id="SSF49899">
    <property type="entry name" value="Concanavalin A-like lectins/glucanases"/>
    <property type="match status" value="1"/>
</dbReference>
<dbReference type="Gene3D" id="2.60.120.200">
    <property type="match status" value="1"/>
</dbReference>